<dbReference type="InterPro" id="IPR050486">
    <property type="entry name" value="Mannose-1P_guanyltransferase"/>
</dbReference>
<evidence type="ECO:0000313" key="3">
    <source>
        <dbReference type="Proteomes" id="UP000824145"/>
    </source>
</evidence>
<dbReference type="Proteomes" id="UP000824145">
    <property type="component" value="Unassembled WGS sequence"/>
</dbReference>
<evidence type="ECO:0000259" key="1">
    <source>
        <dbReference type="Pfam" id="PF00483"/>
    </source>
</evidence>
<accession>A0A9D1SKW4</accession>
<sequence length="242" mass="26695">MERKDIGAIILAGGRGMRLRPLTGNMPKPMVPILDKPVLQLIVSSLVRAGITRIAVTLGYLPERIISYFGDGSRLGAKISYFTESKPLGTAGALKNAESFINGTFVVMSGDALTDLNVKSMLDFHQSAGGEVTMAVKKVKDPRGMGEVILDGSGKIVRFREKPERYESGLVNTGMYVMEPEVLDMIPPERESDLSRDVFPFMLDKLRAFKTDCYWSDIGTLLSYYRANMDAARKPQMFGLSV</sequence>
<reference evidence="2" key="1">
    <citation type="submission" date="2020-10" db="EMBL/GenBank/DDBJ databases">
        <authorList>
            <person name="Gilroy R."/>
        </authorList>
    </citation>
    <scope>NUCLEOTIDE SEQUENCE</scope>
    <source>
        <strain evidence="2">9366</strain>
    </source>
</reference>
<dbReference type="Pfam" id="PF00483">
    <property type="entry name" value="NTP_transferase"/>
    <property type="match status" value="1"/>
</dbReference>
<organism evidence="2 3">
    <name type="scientific">Candidatus Caccalectryoclostridium excrementigallinarum</name>
    <dbReference type="NCBI Taxonomy" id="2840710"/>
    <lineage>
        <taxon>Bacteria</taxon>
        <taxon>Bacillati</taxon>
        <taxon>Bacillota</taxon>
        <taxon>Clostridia</taxon>
        <taxon>Christensenellales</taxon>
        <taxon>Christensenellaceae</taxon>
        <taxon>Christensenellaceae incertae sedis</taxon>
        <taxon>Candidatus Caccalectryoclostridium</taxon>
    </lineage>
</organism>
<dbReference type="AlphaFoldDB" id="A0A9D1SKW4"/>
<comment type="caution">
    <text evidence="2">The sequence shown here is derived from an EMBL/GenBank/DDBJ whole genome shotgun (WGS) entry which is preliminary data.</text>
</comment>
<dbReference type="PANTHER" id="PTHR22572">
    <property type="entry name" value="SUGAR-1-PHOSPHATE GUANYL TRANSFERASE"/>
    <property type="match status" value="1"/>
</dbReference>
<dbReference type="InterPro" id="IPR029044">
    <property type="entry name" value="Nucleotide-diphossugar_trans"/>
</dbReference>
<gene>
    <name evidence="2" type="ORF">IAB07_06495</name>
</gene>
<evidence type="ECO:0000313" key="2">
    <source>
        <dbReference type="EMBL" id="HIU63398.1"/>
    </source>
</evidence>
<dbReference type="SUPFAM" id="SSF53448">
    <property type="entry name" value="Nucleotide-diphospho-sugar transferases"/>
    <property type="match status" value="1"/>
</dbReference>
<dbReference type="CDD" id="cd04181">
    <property type="entry name" value="NTP_transferase"/>
    <property type="match status" value="1"/>
</dbReference>
<proteinExistence type="predicted"/>
<reference evidence="2" key="2">
    <citation type="journal article" date="2021" name="PeerJ">
        <title>Extensive microbial diversity within the chicken gut microbiome revealed by metagenomics and culture.</title>
        <authorList>
            <person name="Gilroy R."/>
            <person name="Ravi A."/>
            <person name="Getino M."/>
            <person name="Pursley I."/>
            <person name="Horton D.L."/>
            <person name="Alikhan N.F."/>
            <person name="Baker D."/>
            <person name="Gharbi K."/>
            <person name="Hall N."/>
            <person name="Watson M."/>
            <person name="Adriaenssens E.M."/>
            <person name="Foster-Nyarko E."/>
            <person name="Jarju S."/>
            <person name="Secka A."/>
            <person name="Antonio M."/>
            <person name="Oren A."/>
            <person name="Chaudhuri R.R."/>
            <person name="La Ragione R."/>
            <person name="Hildebrand F."/>
            <person name="Pallen M.J."/>
        </authorList>
    </citation>
    <scope>NUCLEOTIDE SEQUENCE</scope>
    <source>
        <strain evidence="2">9366</strain>
    </source>
</reference>
<name>A0A9D1SKW4_9FIRM</name>
<dbReference type="Gene3D" id="3.90.550.10">
    <property type="entry name" value="Spore Coat Polysaccharide Biosynthesis Protein SpsA, Chain A"/>
    <property type="match status" value="1"/>
</dbReference>
<protein>
    <submittedName>
        <fullName evidence="2">Nucleotidyltransferase family protein</fullName>
    </submittedName>
</protein>
<dbReference type="EMBL" id="DVNJ01000032">
    <property type="protein sequence ID" value="HIU63398.1"/>
    <property type="molecule type" value="Genomic_DNA"/>
</dbReference>
<dbReference type="InterPro" id="IPR005835">
    <property type="entry name" value="NTP_transferase_dom"/>
</dbReference>
<feature type="domain" description="Nucleotidyl transferase" evidence="1">
    <location>
        <begin position="8"/>
        <end position="232"/>
    </location>
</feature>